<gene>
    <name evidence="1" type="ordered locus">Arcpr_1129</name>
</gene>
<accession>D2RDJ3</accession>
<keyword evidence="2" id="KW-1185">Reference proteome</keyword>
<protein>
    <submittedName>
        <fullName evidence="1">Uncharacterized protein</fullName>
    </submittedName>
</protein>
<dbReference type="GeneID" id="8739809"/>
<dbReference type="AlphaFoldDB" id="D2RDJ3"/>
<dbReference type="RefSeq" id="WP_012940523.1">
    <property type="nucleotide sequence ID" value="NC_013741.1"/>
</dbReference>
<dbReference type="HOGENOM" id="CLU_1536576_0_0_2"/>
<dbReference type="EMBL" id="CP001857">
    <property type="protein sequence ID" value="ADB58187.1"/>
    <property type="molecule type" value="Genomic_DNA"/>
</dbReference>
<dbReference type="Proteomes" id="UP000001901">
    <property type="component" value="Chromosome"/>
</dbReference>
<dbReference type="STRING" id="572546.Arcpr_1129"/>
<proteinExistence type="predicted"/>
<evidence type="ECO:0000313" key="1">
    <source>
        <dbReference type="EMBL" id="ADB58187.1"/>
    </source>
</evidence>
<dbReference type="KEGG" id="apo:Arcpr_1129"/>
<reference evidence="1 2" key="1">
    <citation type="journal article" date="2010" name="Stand. Genomic Sci.">
        <title>Complete genome sequence of Archaeoglobus profundus type strain (AV18).</title>
        <authorList>
            <person name="von Jan M."/>
            <person name="Lapidus A."/>
            <person name="Del Rio T.G."/>
            <person name="Copeland A."/>
            <person name="Tice H."/>
            <person name="Cheng J.F."/>
            <person name="Lucas S."/>
            <person name="Chen F."/>
            <person name="Nolan M."/>
            <person name="Goodwin L."/>
            <person name="Han C."/>
            <person name="Pitluck S."/>
            <person name="Liolios K."/>
            <person name="Ivanova N."/>
            <person name="Mavromatis K."/>
            <person name="Ovchinnikova G."/>
            <person name="Chertkov O."/>
            <person name="Pati A."/>
            <person name="Chen A."/>
            <person name="Palaniappan K."/>
            <person name="Land M."/>
            <person name="Hauser L."/>
            <person name="Chang Y.J."/>
            <person name="Jeffries C.D."/>
            <person name="Saunders E."/>
            <person name="Brettin T."/>
            <person name="Detter J.C."/>
            <person name="Chain P."/>
            <person name="Eichinger K."/>
            <person name="Huber H."/>
            <person name="Spring S."/>
            <person name="Rohde M."/>
            <person name="Goker M."/>
            <person name="Wirth R."/>
            <person name="Woyke T."/>
            <person name="Bristow J."/>
            <person name="Eisen J.A."/>
            <person name="Markowitz V."/>
            <person name="Hugenholtz P."/>
            <person name="Kyrpides N.C."/>
            <person name="Klenk H.P."/>
        </authorList>
    </citation>
    <scope>NUCLEOTIDE SEQUENCE [LARGE SCALE GENOMIC DNA]</scope>
    <source>
        <strain evidence="2">DSM 5631 / JCM 9629 / NBRC 100127 / Av18</strain>
    </source>
</reference>
<organism evidence="1 2">
    <name type="scientific">Archaeoglobus profundus (strain DSM 5631 / JCM 9629 / NBRC 100127 / Av18)</name>
    <dbReference type="NCBI Taxonomy" id="572546"/>
    <lineage>
        <taxon>Archaea</taxon>
        <taxon>Methanobacteriati</taxon>
        <taxon>Methanobacteriota</taxon>
        <taxon>Archaeoglobi</taxon>
        <taxon>Archaeoglobales</taxon>
        <taxon>Archaeoglobaceae</taxon>
        <taxon>Archaeoglobus</taxon>
    </lineage>
</organism>
<sequence length="174" mass="19991">MVNGNIKAGIYKDYAYVYYLRITDNSGYCSALLSSALKLICKKFGAKYIGCKSKGHGVKSFNKPHIHALLLTNQPIALDELKKIVPSGFNFKLWRIRTTSDFQSAKKYIKEHVANPKKRGFLLKAEILAGRISRKLLEIMKLMLRLRKLKLSLINSQAHQRGVKRLKEVRLWKE</sequence>
<evidence type="ECO:0000313" key="2">
    <source>
        <dbReference type="Proteomes" id="UP000001901"/>
    </source>
</evidence>
<name>D2RDJ3_ARCPA</name>
<dbReference type="PaxDb" id="572546-Arcpr_1129"/>